<protein>
    <recommendedName>
        <fullName evidence="1">Initiator binding domain-containing protein</fullName>
    </recommendedName>
</protein>
<reference evidence="2" key="1">
    <citation type="submission" date="2006-10" db="EMBL/GenBank/DDBJ databases">
        <authorList>
            <person name="Amadeo P."/>
            <person name="Zhao Q."/>
            <person name="Wortman J."/>
            <person name="Fraser-Liggett C."/>
            <person name="Carlton J."/>
        </authorList>
    </citation>
    <scope>NUCLEOTIDE SEQUENCE</scope>
    <source>
        <strain evidence="2">G3</strain>
    </source>
</reference>
<dbReference type="Pfam" id="PF10416">
    <property type="entry name" value="IBD"/>
    <property type="match status" value="1"/>
</dbReference>
<reference evidence="2" key="2">
    <citation type="journal article" date="2007" name="Science">
        <title>Draft genome sequence of the sexually transmitted pathogen Trichomonas vaginalis.</title>
        <authorList>
            <person name="Carlton J.M."/>
            <person name="Hirt R.P."/>
            <person name="Silva J.C."/>
            <person name="Delcher A.L."/>
            <person name="Schatz M."/>
            <person name="Zhao Q."/>
            <person name="Wortman J.R."/>
            <person name="Bidwell S.L."/>
            <person name="Alsmark U.C.M."/>
            <person name="Besteiro S."/>
            <person name="Sicheritz-Ponten T."/>
            <person name="Noel C.J."/>
            <person name="Dacks J.B."/>
            <person name="Foster P.G."/>
            <person name="Simillion C."/>
            <person name="Van de Peer Y."/>
            <person name="Miranda-Saavedra D."/>
            <person name="Barton G.J."/>
            <person name="Westrop G.D."/>
            <person name="Mueller S."/>
            <person name="Dessi D."/>
            <person name="Fiori P.L."/>
            <person name="Ren Q."/>
            <person name="Paulsen I."/>
            <person name="Zhang H."/>
            <person name="Bastida-Corcuera F.D."/>
            <person name="Simoes-Barbosa A."/>
            <person name="Brown M.T."/>
            <person name="Hayes R.D."/>
            <person name="Mukherjee M."/>
            <person name="Okumura C.Y."/>
            <person name="Schneider R."/>
            <person name="Smith A.J."/>
            <person name="Vanacova S."/>
            <person name="Villalvazo M."/>
            <person name="Haas B.J."/>
            <person name="Pertea M."/>
            <person name="Feldblyum T.V."/>
            <person name="Utterback T.R."/>
            <person name="Shu C.L."/>
            <person name="Osoegawa K."/>
            <person name="de Jong P.J."/>
            <person name="Hrdy I."/>
            <person name="Horvathova L."/>
            <person name="Zubacova Z."/>
            <person name="Dolezal P."/>
            <person name="Malik S.B."/>
            <person name="Logsdon J.M. Jr."/>
            <person name="Henze K."/>
            <person name="Gupta A."/>
            <person name="Wang C.C."/>
            <person name="Dunne R.L."/>
            <person name="Upcroft J.A."/>
            <person name="Upcroft P."/>
            <person name="White O."/>
            <person name="Salzberg S.L."/>
            <person name="Tang P."/>
            <person name="Chiu C.-H."/>
            <person name="Lee Y.-S."/>
            <person name="Embley T.M."/>
            <person name="Coombs G.H."/>
            <person name="Mottram J.C."/>
            <person name="Tachezy J."/>
            <person name="Fraser-Liggett C.M."/>
            <person name="Johnson P.J."/>
        </authorList>
    </citation>
    <scope>NUCLEOTIDE SEQUENCE [LARGE SCALE GENOMIC DNA]</scope>
    <source>
        <strain evidence="2">G3</strain>
    </source>
</reference>
<dbReference type="VEuPathDB" id="TrichDB:TVAGG3_0607070"/>
<keyword evidence="3" id="KW-1185">Reference proteome</keyword>
<dbReference type="InterPro" id="IPR018845">
    <property type="entry name" value="Initiator-bd"/>
</dbReference>
<evidence type="ECO:0000313" key="3">
    <source>
        <dbReference type="Proteomes" id="UP000001542"/>
    </source>
</evidence>
<dbReference type="AlphaFoldDB" id="A2DCS1"/>
<dbReference type="OrthoDB" id="10264147at2759"/>
<sequence length="219" mass="25153">MIGYQVQAPTQPDRPNHWELLNEADKQTYDRICAALTAPSNKNKKNKRADEFREILEAISLFENHDEVDKWKRCLVCGVYQFEGGIAVNISALKRLVFKCKSSINGSLKAIGYPNVTYKSSTCEELLKGIPILRGNTAELRQWTVRYQAPKEEPQNENTQYITPPTASMDFNMNNTSNIELDQKTTSEQQLFDIFSNPSTFSWFSSHNSDDNENYFDMM</sequence>
<name>A2DCS1_TRIV3</name>
<feature type="domain" description="Initiator binding" evidence="1">
    <location>
        <begin position="24"/>
        <end position="148"/>
    </location>
</feature>
<accession>A2DCS1</accession>
<organism evidence="2 3">
    <name type="scientific">Trichomonas vaginalis (strain ATCC PRA-98 / G3)</name>
    <dbReference type="NCBI Taxonomy" id="412133"/>
    <lineage>
        <taxon>Eukaryota</taxon>
        <taxon>Metamonada</taxon>
        <taxon>Parabasalia</taxon>
        <taxon>Trichomonadida</taxon>
        <taxon>Trichomonadidae</taxon>
        <taxon>Trichomonas</taxon>
    </lineage>
</organism>
<dbReference type="InParanoid" id="A2DCS1"/>
<evidence type="ECO:0000313" key="2">
    <source>
        <dbReference type="EMBL" id="EAY21695.1"/>
    </source>
</evidence>
<gene>
    <name evidence="2" type="ORF">TVAG_237210</name>
</gene>
<dbReference type="RefSeq" id="XP_001582681.1">
    <property type="nucleotide sequence ID" value="XM_001582631.1"/>
</dbReference>
<proteinExistence type="predicted"/>
<dbReference type="Proteomes" id="UP000001542">
    <property type="component" value="Unassembled WGS sequence"/>
</dbReference>
<dbReference type="KEGG" id="tva:5467233"/>
<dbReference type="VEuPathDB" id="TrichDB:TVAG_237210"/>
<evidence type="ECO:0000259" key="1">
    <source>
        <dbReference type="Pfam" id="PF10416"/>
    </source>
</evidence>
<dbReference type="EMBL" id="DS113188">
    <property type="protein sequence ID" value="EAY21695.1"/>
    <property type="molecule type" value="Genomic_DNA"/>
</dbReference>